<protein>
    <recommendedName>
        <fullName evidence="11">Long-chain fatty acid transport protein</fullName>
    </recommendedName>
</protein>
<comment type="subcellular location">
    <subcellularLocation>
        <location evidence="1">Cell outer membrane</location>
        <topology evidence="1">Multi-pass membrane protein</topology>
    </subcellularLocation>
</comment>
<evidence type="ECO:0000313" key="9">
    <source>
        <dbReference type="EMBL" id="MCP1382408.1"/>
    </source>
</evidence>
<sequence>MSMYKTRKLLQWSWVLGVLFLQTHVHAQGLGNAPYSAIGIGELLSKGYSPSNAMGDVGVSASNPLYINSLNPALLVRNRYTMFDVGVIGQYKSLQDSQQNQRDFGGNIGYLALSFPVAPKWSLGLSLKPYSFVNYQQNSYGRIGTSIYEAQYVYSGRGGLNQINLTNGFQIGKNLSVGADFTYLFGNFNRSVTSQLRIGDSRDYIVSRDDRLNMSDVNLKLGAAYRQKLKEDHYLNFGATYNLASSVNTIRNTTLEVLSSAGQPITNPDTITQANLNVNLPANWRVGLSYEKFFKLLLSFDYDRQNWSQYKGISGNNENMRDGQSFHFGMEYVPKFNSTKYWDLVFYRLGFIYHQTPLVIGTKPVDDMSVSMGMSLPVGRNFVNLINISFVAGQRGTVSSQTFRERYGRVVLGISLKDTWFQKFKVD</sequence>
<evidence type="ECO:0000256" key="6">
    <source>
        <dbReference type="ARBA" id="ARBA00023136"/>
    </source>
</evidence>
<accession>A0ABT1FNS6</accession>
<dbReference type="RefSeq" id="WP_253526637.1">
    <property type="nucleotide sequence ID" value="NZ_JAMZEL010000002.1"/>
</dbReference>
<keyword evidence="6" id="KW-0472">Membrane</keyword>
<comment type="caution">
    <text evidence="9">The sequence shown here is derived from an EMBL/GenBank/DDBJ whole genome shotgun (WGS) entry which is preliminary data.</text>
</comment>
<keyword evidence="10" id="KW-1185">Reference proteome</keyword>
<dbReference type="Proteomes" id="UP001204772">
    <property type="component" value="Unassembled WGS sequence"/>
</dbReference>
<dbReference type="EMBL" id="JAMZEL010000002">
    <property type="protein sequence ID" value="MCP1382408.1"/>
    <property type="molecule type" value="Genomic_DNA"/>
</dbReference>
<comment type="similarity">
    <text evidence="2">Belongs to the OmpP1/FadL family.</text>
</comment>
<dbReference type="PANTHER" id="PTHR35093:SF8">
    <property type="entry name" value="OUTER MEMBRANE PROTEIN NMB0088-RELATED"/>
    <property type="match status" value="1"/>
</dbReference>
<name>A0ABT1FNS6_9BACT</name>
<evidence type="ECO:0000313" key="10">
    <source>
        <dbReference type="Proteomes" id="UP001204772"/>
    </source>
</evidence>
<proteinExistence type="inferred from homology"/>
<gene>
    <name evidence="9" type="ORF">NCI00_08240</name>
</gene>
<evidence type="ECO:0000256" key="8">
    <source>
        <dbReference type="SAM" id="SignalP"/>
    </source>
</evidence>
<evidence type="ECO:0008006" key="11">
    <source>
        <dbReference type="Google" id="ProtNLM"/>
    </source>
</evidence>
<dbReference type="Gene3D" id="2.40.160.60">
    <property type="entry name" value="Outer membrane protein transport protein (OMPP1/FadL/TodX)"/>
    <property type="match status" value="1"/>
</dbReference>
<evidence type="ECO:0000256" key="2">
    <source>
        <dbReference type="ARBA" id="ARBA00008163"/>
    </source>
</evidence>
<dbReference type="SUPFAM" id="SSF56935">
    <property type="entry name" value="Porins"/>
    <property type="match status" value="1"/>
</dbReference>
<evidence type="ECO:0000256" key="5">
    <source>
        <dbReference type="ARBA" id="ARBA00022729"/>
    </source>
</evidence>
<keyword evidence="4" id="KW-0812">Transmembrane</keyword>
<keyword evidence="3" id="KW-1134">Transmembrane beta strand</keyword>
<feature type="chain" id="PRO_5045169941" description="Long-chain fatty acid transport protein" evidence="8">
    <location>
        <begin position="28"/>
        <end position="427"/>
    </location>
</feature>
<organism evidence="9 10">
    <name type="scientific">Runella salmonicolor</name>
    <dbReference type="NCBI Taxonomy" id="2950278"/>
    <lineage>
        <taxon>Bacteria</taxon>
        <taxon>Pseudomonadati</taxon>
        <taxon>Bacteroidota</taxon>
        <taxon>Cytophagia</taxon>
        <taxon>Cytophagales</taxon>
        <taxon>Spirosomataceae</taxon>
        <taxon>Runella</taxon>
    </lineage>
</organism>
<evidence type="ECO:0000256" key="7">
    <source>
        <dbReference type="ARBA" id="ARBA00023237"/>
    </source>
</evidence>
<feature type="signal peptide" evidence="8">
    <location>
        <begin position="1"/>
        <end position="27"/>
    </location>
</feature>
<reference evidence="9 10" key="1">
    <citation type="submission" date="2022-06" db="EMBL/GenBank/DDBJ databases">
        <title>Runella sp. S5 genome sequencing.</title>
        <authorList>
            <person name="Park S."/>
        </authorList>
    </citation>
    <scope>NUCLEOTIDE SEQUENCE [LARGE SCALE GENOMIC DNA]</scope>
    <source>
        <strain evidence="9 10">S5</strain>
    </source>
</reference>
<keyword evidence="7" id="KW-0998">Cell outer membrane</keyword>
<dbReference type="PANTHER" id="PTHR35093">
    <property type="entry name" value="OUTER MEMBRANE PROTEIN NMB0088-RELATED"/>
    <property type="match status" value="1"/>
</dbReference>
<evidence type="ECO:0000256" key="4">
    <source>
        <dbReference type="ARBA" id="ARBA00022692"/>
    </source>
</evidence>
<evidence type="ECO:0000256" key="1">
    <source>
        <dbReference type="ARBA" id="ARBA00004571"/>
    </source>
</evidence>
<evidence type="ECO:0000256" key="3">
    <source>
        <dbReference type="ARBA" id="ARBA00022452"/>
    </source>
</evidence>
<keyword evidence="5 8" id="KW-0732">Signal</keyword>
<dbReference type="InterPro" id="IPR005017">
    <property type="entry name" value="OMPP1/FadL/TodX"/>
</dbReference>